<gene>
    <name evidence="2" type="ORF">E4634_14130</name>
</gene>
<dbReference type="Pfam" id="PF07638">
    <property type="entry name" value="Sigma70_ECF"/>
    <property type="match status" value="1"/>
</dbReference>
<feature type="domain" description="RNA polymerase sigma-70 ECF-like HTH" evidence="1">
    <location>
        <begin position="112"/>
        <end position="284"/>
    </location>
</feature>
<dbReference type="Gene3D" id="1.10.10.10">
    <property type="entry name" value="Winged helix-like DNA-binding domain superfamily/Winged helix DNA-binding domain"/>
    <property type="match status" value="1"/>
</dbReference>
<proteinExistence type="predicted"/>
<accession>A0A4Z0M036</accession>
<dbReference type="Proteomes" id="UP000298050">
    <property type="component" value="Unassembled WGS sequence"/>
</dbReference>
<dbReference type="AlphaFoldDB" id="A0A4Z0M036"/>
<dbReference type="InterPro" id="IPR013324">
    <property type="entry name" value="RNA_pol_sigma_r3/r4-like"/>
</dbReference>
<name>A0A4Z0M036_9GAMM</name>
<dbReference type="OrthoDB" id="128473at2"/>
<evidence type="ECO:0000313" key="3">
    <source>
        <dbReference type="Proteomes" id="UP000298050"/>
    </source>
</evidence>
<evidence type="ECO:0000259" key="1">
    <source>
        <dbReference type="Pfam" id="PF07638"/>
    </source>
</evidence>
<organism evidence="2 3">
    <name type="scientific">Mangrovimicrobium sediminis</name>
    <dbReference type="NCBI Taxonomy" id="2562682"/>
    <lineage>
        <taxon>Bacteria</taxon>
        <taxon>Pseudomonadati</taxon>
        <taxon>Pseudomonadota</taxon>
        <taxon>Gammaproteobacteria</taxon>
        <taxon>Cellvibrionales</taxon>
        <taxon>Halieaceae</taxon>
        <taxon>Mangrovimicrobium</taxon>
    </lineage>
</organism>
<dbReference type="InterPro" id="IPR053812">
    <property type="entry name" value="HTH_Sigma70_ECF-like"/>
</dbReference>
<dbReference type="SUPFAM" id="SSF88659">
    <property type="entry name" value="Sigma3 and sigma4 domains of RNA polymerase sigma factors"/>
    <property type="match status" value="1"/>
</dbReference>
<comment type="caution">
    <text evidence="2">The sequence shown here is derived from an EMBL/GenBank/DDBJ whole genome shotgun (WGS) entry which is preliminary data.</text>
</comment>
<keyword evidence="3" id="KW-1185">Reference proteome</keyword>
<reference evidence="2 3" key="1">
    <citation type="submission" date="2019-04" db="EMBL/GenBank/DDBJ databases">
        <title>Taxonomy of novel Haliea sp. from mangrove soil of West Coast of India.</title>
        <authorList>
            <person name="Verma A."/>
            <person name="Kumar P."/>
            <person name="Krishnamurthi S."/>
        </authorList>
    </citation>
    <scope>NUCLEOTIDE SEQUENCE [LARGE SCALE GENOMIC DNA]</scope>
    <source>
        <strain evidence="2 3">SAOS-164</strain>
    </source>
</reference>
<protein>
    <submittedName>
        <fullName evidence="2">Sigma-70 family RNA polymerase sigma factor</fullName>
    </submittedName>
</protein>
<dbReference type="RefSeq" id="WP_135444979.1">
    <property type="nucleotide sequence ID" value="NZ_SRLE01000009.1"/>
</dbReference>
<dbReference type="EMBL" id="SRLE01000009">
    <property type="protein sequence ID" value="TGD72655.1"/>
    <property type="molecule type" value="Genomic_DNA"/>
</dbReference>
<sequence length="286" mass="32047">MAPAPSASAAASAMIFFICVSPTRCGLPRGAARLFPTRQGAWPPHLNTNAGANHGRLWSVTARWVLGTRGRDWLKRAVGHILQNGRIALFFKVMAPHGAGGRGNNLDGLDSRITEMLNTHSASFSPAQEQGMAEVYAQLKDIAHRQRLKVSKHGLNTTALANEAWLKYSDRPRDFNDRKHFFAYCAVAMRHILYNLARHNRLATMVDVDQELQRLPVYEQSEFLVDMERHLVALEAYSPRLEKVFTYRFFGEMEMAEIAEVLGVSERTALRDWKKARAMLSAALGG</sequence>
<dbReference type="InterPro" id="IPR036388">
    <property type="entry name" value="WH-like_DNA-bd_sf"/>
</dbReference>
<evidence type="ECO:0000313" key="2">
    <source>
        <dbReference type="EMBL" id="TGD72655.1"/>
    </source>
</evidence>